<evidence type="ECO:0000256" key="1">
    <source>
        <dbReference type="SAM" id="Coils"/>
    </source>
</evidence>
<feature type="compositionally biased region" description="Low complexity" evidence="2">
    <location>
        <begin position="56"/>
        <end position="68"/>
    </location>
</feature>
<evidence type="ECO:0000313" key="3">
    <source>
        <dbReference type="EMBL" id="KAA0679436.1"/>
    </source>
</evidence>
<dbReference type="AlphaFoldDB" id="A0A9W7NI74"/>
<keyword evidence="1" id="KW-0175">Coiled coil</keyword>
<protein>
    <submittedName>
        <fullName evidence="3">Uncharacterized protein</fullName>
    </submittedName>
</protein>
<accession>A0A9W7NI74</accession>
<feature type="compositionally biased region" description="Basic residues" evidence="2">
    <location>
        <begin position="69"/>
        <end position="78"/>
    </location>
</feature>
<organism evidence="3 4">
    <name type="scientific">Roseomonas genomospecies 6</name>
    <dbReference type="NCBI Taxonomy" id="214106"/>
    <lineage>
        <taxon>Bacteria</taxon>
        <taxon>Pseudomonadati</taxon>
        <taxon>Pseudomonadota</taxon>
        <taxon>Alphaproteobacteria</taxon>
        <taxon>Acetobacterales</taxon>
        <taxon>Roseomonadaceae</taxon>
        <taxon>Roseomonas</taxon>
    </lineage>
</organism>
<dbReference type="Proteomes" id="UP000480854">
    <property type="component" value="Unassembled WGS sequence"/>
</dbReference>
<comment type="caution">
    <text evidence="3">The sequence shown here is derived from an EMBL/GenBank/DDBJ whole genome shotgun (WGS) entry which is preliminary data.</text>
</comment>
<gene>
    <name evidence="3" type="ORF">DS843_15950</name>
</gene>
<name>A0A9W7NI74_9PROT</name>
<feature type="coiled-coil region" evidence="1">
    <location>
        <begin position="5"/>
        <end position="32"/>
    </location>
</feature>
<evidence type="ECO:0000256" key="2">
    <source>
        <dbReference type="SAM" id="MobiDB-lite"/>
    </source>
</evidence>
<feature type="region of interest" description="Disordered" evidence="2">
    <location>
        <begin position="32"/>
        <end position="78"/>
    </location>
</feature>
<reference evidence="3 4" key="1">
    <citation type="submission" date="2018-07" db="EMBL/GenBank/DDBJ databases">
        <title>Genome sequence of Azospirillum sp. ATCC 49961.</title>
        <authorList>
            <person name="Sant'Anna F.H."/>
            <person name="Baldani J.I."/>
            <person name="Zilli J.E."/>
            <person name="Reis V.M."/>
            <person name="Hartmann A."/>
            <person name="Cruz L."/>
            <person name="de Souza E.M."/>
            <person name="de Oliveira Pedrosa F."/>
            <person name="Passaglia L.M.P."/>
        </authorList>
    </citation>
    <scope>NUCLEOTIDE SEQUENCE [LARGE SCALE GENOMIC DNA]</scope>
    <source>
        <strain evidence="3 4">ATCC 49961</strain>
    </source>
</reference>
<sequence>MAQVRASIGEEVADLRQRAQRAERLLEEVPARATAQAVPSGAAAHASSAVPTGETAPAAASAVAQQGRRQGRQLRART</sequence>
<evidence type="ECO:0000313" key="4">
    <source>
        <dbReference type="Proteomes" id="UP000480854"/>
    </source>
</evidence>
<proteinExistence type="predicted"/>
<dbReference type="EMBL" id="QOKW01000012">
    <property type="protein sequence ID" value="KAA0679436.1"/>
    <property type="molecule type" value="Genomic_DNA"/>
</dbReference>
<keyword evidence="4" id="KW-1185">Reference proteome</keyword>